<gene>
    <name evidence="1" type="ORF">C6Y56_04820</name>
</gene>
<organism evidence="1 2">
    <name type="scientific">Pseudomonas fluorescens</name>
    <dbReference type="NCBI Taxonomy" id="294"/>
    <lineage>
        <taxon>Bacteria</taxon>
        <taxon>Pseudomonadati</taxon>
        <taxon>Pseudomonadota</taxon>
        <taxon>Gammaproteobacteria</taxon>
        <taxon>Pseudomonadales</taxon>
        <taxon>Pseudomonadaceae</taxon>
        <taxon>Pseudomonas</taxon>
    </lineage>
</organism>
<name>A0A7Z3GZ10_PSEFL</name>
<dbReference type="RefSeq" id="WP_169428940.1">
    <property type="nucleotide sequence ID" value="NZ_CP027561.1"/>
</dbReference>
<evidence type="ECO:0000313" key="1">
    <source>
        <dbReference type="EMBL" id="QJP93944.1"/>
    </source>
</evidence>
<dbReference type="Proteomes" id="UP000501669">
    <property type="component" value="Chromosome"/>
</dbReference>
<dbReference type="AlphaFoldDB" id="A0A7Z3GZ10"/>
<reference evidence="1 2" key="1">
    <citation type="submission" date="2018-03" db="EMBL/GenBank/DDBJ databases">
        <title>Complete genome sequence of Pseudomonas fluorescens sp. G7.</title>
        <authorList>
            <person name="Gao C.-H."/>
            <person name="Li Z."/>
            <person name="Cai P."/>
        </authorList>
    </citation>
    <scope>NUCLEOTIDE SEQUENCE [LARGE SCALE GENOMIC DNA]</scope>
    <source>
        <strain evidence="1 2">G7</strain>
    </source>
</reference>
<dbReference type="EMBL" id="CP027561">
    <property type="protein sequence ID" value="QJP93944.1"/>
    <property type="molecule type" value="Genomic_DNA"/>
</dbReference>
<evidence type="ECO:0000313" key="2">
    <source>
        <dbReference type="Proteomes" id="UP000501669"/>
    </source>
</evidence>
<proteinExistence type="predicted"/>
<sequence>MFADIKTVADVGTLDAKIHGFKFPDFEGRVTFFFDGSSIGGIYLISKQEISDTEWNEFSLVVSPDIQAKRYELPNAAVPIVPNFREVWIDEHGETYSRNYVTDQKSGHFTVEKIDIKTGEFKAEFNVGIRDEGKRHQAVGKINVTGWSEVKN</sequence>
<protein>
    <submittedName>
        <fullName evidence="1">Uncharacterized protein</fullName>
    </submittedName>
</protein>
<accession>A0A7Z3GZ10</accession>